<evidence type="ECO:0000313" key="2">
    <source>
        <dbReference type="EMBL" id="SDK54784.1"/>
    </source>
</evidence>
<reference evidence="3" key="1">
    <citation type="submission" date="2016-10" db="EMBL/GenBank/DDBJ databases">
        <authorList>
            <person name="Varghese N."/>
            <person name="Submissions S."/>
        </authorList>
    </citation>
    <scope>NUCLEOTIDE SEQUENCE [LARGE SCALE GENOMIC DNA]</scope>
    <source>
        <strain evidence="3">DSM 45460</strain>
    </source>
</reference>
<organism evidence="2 3">
    <name type="scientific">Actinopolyspora mzabensis</name>
    <dbReference type="NCBI Taxonomy" id="995066"/>
    <lineage>
        <taxon>Bacteria</taxon>
        <taxon>Bacillati</taxon>
        <taxon>Actinomycetota</taxon>
        <taxon>Actinomycetes</taxon>
        <taxon>Actinopolysporales</taxon>
        <taxon>Actinopolysporaceae</taxon>
        <taxon>Actinopolyspora</taxon>
    </lineage>
</organism>
<feature type="region of interest" description="Disordered" evidence="1">
    <location>
        <begin position="18"/>
        <end position="96"/>
    </location>
</feature>
<keyword evidence="3" id="KW-1185">Reference proteome</keyword>
<accession>A0A1G9CTR6</accession>
<protein>
    <submittedName>
        <fullName evidence="2">Uncharacterized protein</fullName>
    </submittedName>
</protein>
<evidence type="ECO:0000313" key="3">
    <source>
        <dbReference type="Proteomes" id="UP000199213"/>
    </source>
</evidence>
<proteinExistence type="predicted"/>
<evidence type="ECO:0000256" key="1">
    <source>
        <dbReference type="SAM" id="MobiDB-lite"/>
    </source>
</evidence>
<gene>
    <name evidence="2" type="ORF">SAMN04487820_10973</name>
</gene>
<feature type="compositionally biased region" description="Polar residues" evidence="1">
    <location>
        <begin position="27"/>
        <end position="44"/>
    </location>
</feature>
<dbReference type="Proteomes" id="UP000199213">
    <property type="component" value="Unassembled WGS sequence"/>
</dbReference>
<sequence>MIIACHTQLRFARRLAEDHPQPWHCASRSQRPSAQPASAGSATSVGKVPVPPARQNPTTPDQGAHPEPRTDALLPATTQENHHKNPNITAKYQRAG</sequence>
<dbReference type="AlphaFoldDB" id="A0A1G9CTR6"/>
<dbReference type="EMBL" id="FNFM01000009">
    <property type="protein sequence ID" value="SDK54784.1"/>
    <property type="molecule type" value="Genomic_DNA"/>
</dbReference>
<name>A0A1G9CTR6_ACTMZ</name>